<dbReference type="Pfam" id="PF00196">
    <property type="entry name" value="GerE"/>
    <property type="match status" value="1"/>
</dbReference>
<dbReference type="PRINTS" id="PR00038">
    <property type="entry name" value="HTHLUXR"/>
</dbReference>
<keyword evidence="5" id="KW-1185">Reference proteome</keyword>
<evidence type="ECO:0000256" key="2">
    <source>
        <dbReference type="ARBA" id="ARBA00022840"/>
    </source>
</evidence>
<name>A0A1E3RXF7_9MYCO</name>
<dbReference type="InterPro" id="IPR036388">
    <property type="entry name" value="WH-like_DNA-bd_sf"/>
</dbReference>
<dbReference type="PROSITE" id="PS50043">
    <property type="entry name" value="HTH_LUXR_2"/>
    <property type="match status" value="1"/>
</dbReference>
<dbReference type="PANTHER" id="PTHR16305">
    <property type="entry name" value="TESTICULAR SOLUBLE ADENYLYL CYCLASE"/>
    <property type="match status" value="1"/>
</dbReference>
<dbReference type="GO" id="GO:0003677">
    <property type="term" value="F:DNA binding"/>
    <property type="evidence" value="ECO:0007669"/>
    <property type="project" value="InterPro"/>
</dbReference>
<organism evidence="4 5">
    <name type="scientific">Mycolicibacterium holsaticum</name>
    <dbReference type="NCBI Taxonomy" id="152142"/>
    <lineage>
        <taxon>Bacteria</taxon>
        <taxon>Bacillati</taxon>
        <taxon>Actinomycetota</taxon>
        <taxon>Actinomycetes</taxon>
        <taxon>Mycobacteriales</taxon>
        <taxon>Mycobacteriaceae</taxon>
        <taxon>Mycolicibacterium</taxon>
    </lineage>
</organism>
<gene>
    <name evidence="4" type="ORF">BHQ17_08845</name>
</gene>
<dbReference type="InterPro" id="IPR000792">
    <property type="entry name" value="Tscrpt_reg_LuxR_C"/>
</dbReference>
<dbReference type="CDD" id="cd06170">
    <property type="entry name" value="LuxR_C_like"/>
    <property type="match status" value="1"/>
</dbReference>
<sequence>MLDYVARRSGDCRLIRAAGVESEMELAYSALHQLCAPMLDRLDDLPSPQRDALSTALGLRAGPAPDRLLIGLAVLSLLSDAAETRPLMCLVDDLQWLDSASAQTLAFVARRLAADPVGLVAATRVPDPDIGRLPTLKVRNLARVDARTLLDTVLTAPIDERVRARAVAETRGNPLALLELPRSVDGQDLAGGFALPGAARISEAMEDSYRREVEAFPAQTRQLLLLAAAEPLGDAGLLWRAAEILGIGADAAIPAVDAGLIEFGTQVRFRHPLIRSVAYRSARLPDKQEVHKALAAVTDSERDPDRRAWHRAYAAPGPDDEVAAELERAAERARSRGGVVAAAAFLERATTLTLDPAQRARRALGAASAKVEAGAFDAATELLATAERGPLDELQRARADLVRAQLAFATSRGGDAPLLLLTAARKFEPVDPGLARAAYLDAISAAAFAGRLASPGGDVVEVARAATTSRSPEHSPGSADLLLDGLAANFVDGYPAAVPYLRDAIEIFGDGMSGAEELRWMWLINEAALHLWDDRRWATLSERFLFLARSAGAMNQLPLALSTRAMLLLFTGDLAGAGTFIDEQRILTEATGSSLAPYTAMTHAALRGWRAETLMLVDKTAVEASRRGEGISIAVAEWTAALLHNGFGDYPEAMAAAERALDHQEYPDRHYPGVANWAAAELIEAATRAGRTDKATEAMQWIARMTAASGTDWALGVQMRSRALLADDDAADALYLESVNHLRRSRVRTELGRSHLLYGEWLRRQRRRTDARTHLRIAYDLFDTIGMHAFADRARRELQATGVTARKHATAAGGQQLTPQEAQVARLASEGLSNREIGARLFISARTVQYHLRKVFTKLGITSRNQLHRTLPAALAAGGVSSASSPS</sequence>
<feature type="domain" description="HTH luxR-type" evidence="3">
    <location>
        <begin position="810"/>
        <end position="875"/>
    </location>
</feature>
<dbReference type="Gene3D" id="1.10.10.10">
    <property type="entry name" value="Winged helix-like DNA-binding domain superfamily/Winged helix DNA-binding domain"/>
    <property type="match status" value="1"/>
</dbReference>
<dbReference type="PANTHER" id="PTHR16305:SF35">
    <property type="entry name" value="TRANSCRIPTIONAL ACTIVATOR DOMAIN"/>
    <property type="match status" value="1"/>
</dbReference>
<dbReference type="GO" id="GO:0006355">
    <property type="term" value="P:regulation of DNA-templated transcription"/>
    <property type="evidence" value="ECO:0007669"/>
    <property type="project" value="InterPro"/>
</dbReference>
<dbReference type="Proteomes" id="UP000094243">
    <property type="component" value="Unassembled WGS sequence"/>
</dbReference>
<dbReference type="GO" id="GO:0005737">
    <property type="term" value="C:cytoplasm"/>
    <property type="evidence" value="ECO:0007669"/>
    <property type="project" value="TreeGrafter"/>
</dbReference>
<evidence type="ECO:0000313" key="4">
    <source>
        <dbReference type="EMBL" id="ODQ94511.1"/>
    </source>
</evidence>
<dbReference type="SMART" id="SM00421">
    <property type="entry name" value="HTH_LUXR"/>
    <property type="match status" value="1"/>
</dbReference>
<protein>
    <submittedName>
        <fullName evidence="4">LuxR family transcriptional regulator</fullName>
    </submittedName>
</protein>
<dbReference type="GO" id="GO:0005524">
    <property type="term" value="F:ATP binding"/>
    <property type="evidence" value="ECO:0007669"/>
    <property type="project" value="UniProtKB-KW"/>
</dbReference>
<dbReference type="InterPro" id="IPR016032">
    <property type="entry name" value="Sig_transdc_resp-reg_C-effctor"/>
</dbReference>
<keyword evidence="2" id="KW-0067">ATP-binding</keyword>
<reference evidence="5" key="1">
    <citation type="submission" date="2016-09" db="EMBL/GenBank/DDBJ databases">
        <authorList>
            <person name="Greninger A.L."/>
            <person name="Jerome K.R."/>
            <person name="Mcnair B."/>
            <person name="Wallis C."/>
            <person name="Fang F."/>
        </authorList>
    </citation>
    <scope>NUCLEOTIDE SEQUENCE [LARGE SCALE GENOMIC DNA]</scope>
    <source>
        <strain evidence="5">M7</strain>
    </source>
</reference>
<evidence type="ECO:0000259" key="3">
    <source>
        <dbReference type="PROSITE" id="PS50043"/>
    </source>
</evidence>
<evidence type="ECO:0000256" key="1">
    <source>
        <dbReference type="ARBA" id="ARBA00022741"/>
    </source>
</evidence>
<dbReference type="GO" id="GO:0004016">
    <property type="term" value="F:adenylate cyclase activity"/>
    <property type="evidence" value="ECO:0007669"/>
    <property type="project" value="TreeGrafter"/>
</dbReference>
<dbReference type="EMBL" id="MIGZ01000038">
    <property type="protein sequence ID" value="ODQ94511.1"/>
    <property type="molecule type" value="Genomic_DNA"/>
</dbReference>
<evidence type="ECO:0000313" key="5">
    <source>
        <dbReference type="Proteomes" id="UP000094243"/>
    </source>
</evidence>
<keyword evidence="1" id="KW-0547">Nucleotide-binding</keyword>
<dbReference type="SUPFAM" id="SSF46894">
    <property type="entry name" value="C-terminal effector domain of the bipartite response regulators"/>
    <property type="match status" value="1"/>
</dbReference>
<dbReference type="AlphaFoldDB" id="A0A1E3RXF7"/>
<proteinExistence type="predicted"/>
<accession>A0A1E3RXF7</accession>
<comment type="caution">
    <text evidence="4">The sequence shown here is derived from an EMBL/GenBank/DDBJ whole genome shotgun (WGS) entry which is preliminary data.</text>
</comment>